<evidence type="ECO:0000259" key="1">
    <source>
        <dbReference type="SMART" id="SM00849"/>
    </source>
</evidence>
<dbReference type="PANTHER" id="PTHR42951">
    <property type="entry name" value="METALLO-BETA-LACTAMASE DOMAIN-CONTAINING"/>
    <property type="match status" value="1"/>
</dbReference>
<dbReference type="AlphaFoldDB" id="A0A1M5MZ24"/>
<dbReference type="EMBL" id="FQWY01000014">
    <property type="protein sequence ID" value="SHG82564.1"/>
    <property type="molecule type" value="Genomic_DNA"/>
</dbReference>
<dbReference type="InterPro" id="IPR001279">
    <property type="entry name" value="Metallo-B-lactamas"/>
</dbReference>
<proteinExistence type="predicted"/>
<dbReference type="SUPFAM" id="SSF56281">
    <property type="entry name" value="Metallo-hydrolase/oxidoreductase"/>
    <property type="match status" value="1"/>
</dbReference>
<dbReference type="RefSeq" id="WP_073091059.1">
    <property type="nucleotide sequence ID" value="NZ_FQWY01000014.1"/>
</dbReference>
<feature type="domain" description="Metallo-beta-lactamase" evidence="1">
    <location>
        <begin position="20"/>
        <end position="219"/>
    </location>
</feature>
<name>A0A1M5MZ24_9FIRM</name>
<keyword evidence="3" id="KW-1185">Reference proteome</keyword>
<dbReference type="InterPro" id="IPR050855">
    <property type="entry name" value="NDM-1-like"/>
</dbReference>
<sequence length="270" mass="31321">MEKSYFKFTDFNLHVIRGYICNIFLVEYPHGLLLLDSGSINDVKRIEKYCHEHLGCSPHAIRLAIVSHMHPDHSGGANTLRRKYGIPIAAYHTIDNWYSGIGGRLQHKLDCIMAQSVARGQKRRLERTFFDPRINPEYPLQDGDYLPFFPDWQVLYVPGHTLHDIVLFNRREDIMYIADVIVNIKDKFLLPLPVLFRDKMSSSLEKIAQTQASLLLPAHGKFIEMEKNPHLFSHMQKLLLKPPSSFEKRVHLLSIYSPEIWKEKKASSKS</sequence>
<dbReference type="PANTHER" id="PTHR42951:SF14">
    <property type="entry name" value="METALLO-BETA-LACTAMASE SUPERFAMILY PROTEIN"/>
    <property type="match status" value="1"/>
</dbReference>
<dbReference type="Proteomes" id="UP000242329">
    <property type="component" value="Unassembled WGS sequence"/>
</dbReference>
<protein>
    <submittedName>
        <fullName evidence="2">Glyoxylase, beta-lactamase superfamily II</fullName>
    </submittedName>
</protein>
<organism evidence="2 3">
    <name type="scientific">Thermosyntropha lipolytica DSM 11003</name>
    <dbReference type="NCBI Taxonomy" id="1123382"/>
    <lineage>
        <taxon>Bacteria</taxon>
        <taxon>Bacillati</taxon>
        <taxon>Bacillota</taxon>
        <taxon>Clostridia</taxon>
        <taxon>Eubacteriales</taxon>
        <taxon>Syntrophomonadaceae</taxon>
        <taxon>Thermosyntropha</taxon>
    </lineage>
</organism>
<dbReference type="OrthoDB" id="9758182at2"/>
<dbReference type="Pfam" id="PF00753">
    <property type="entry name" value="Lactamase_B"/>
    <property type="match status" value="1"/>
</dbReference>
<gene>
    <name evidence="2" type="ORF">SAMN02745221_01049</name>
</gene>
<dbReference type="STRING" id="1123382.SAMN02745221_01049"/>
<evidence type="ECO:0000313" key="2">
    <source>
        <dbReference type="EMBL" id="SHG82564.1"/>
    </source>
</evidence>
<dbReference type="Gene3D" id="3.60.15.10">
    <property type="entry name" value="Ribonuclease Z/Hydroxyacylglutathione hydrolase-like"/>
    <property type="match status" value="1"/>
</dbReference>
<dbReference type="SMART" id="SM00849">
    <property type="entry name" value="Lactamase_B"/>
    <property type="match status" value="1"/>
</dbReference>
<dbReference type="InterPro" id="IPR036866">
    <property type="entry name" value="RibonucZ/Hydroxyglut_hydro"/>
</dbReference>
<reference evidence="3" key="1">
    <citation type="submission" date="2016-11" db="EMBL/GenBank/DDBJ databases">
        <authorList>
            <person name="Varghese N."/>
            <person name="Submissions S."/>
        </authorList>
    </citation>
    <scope>NUCLEOTIDE SEQUENCE [LARGE SCALE GENOMIC DNA]</scope>
    <source>
        <strain evidence="3">DSM 11003</strain>
    </source>
</reference>
<evidence type="ECO:0000313" key="3">
    <source>
        <dbReference type="Proteomes" id="UP000242329"/>
    </source>
</evidence>
<accession>A0A1M5MZ24</accession>